<dbReference type="PANTHER" id="PTHR14614">
    <property type="entry name" value="HEPATOCELLULAR CARCINOMA-ASSOCIATED ANTIGEN"/>
    <property type="match status" value="1"/>
</dbReference>
<dbReference type="Pfam" id="PF10294">
    <property type="entry name" value="Methyltransf_16"/>
    <property type="match status" value="1"/>
</dbReference>
<dbReference type="EMBL" id="JAVFKY010000006">
    <property type="protein sequence ID" value="KAK5574528.1"/>
    <property type="molecule type" value="Genomic_DNA"/>
</dbReference>
<dbReference type="Gene3D" id="3.40.50.150">
    <property type="entry name" value="Vaccinia Virus protein VP39"/>
    <property type="match status" value="1"/>
</dbReference>
<accession>A0AAN7TSR9</accession>
<dbReference type="InterPro" id="IPR019410">
    <property type="entry name" value="Methyltransf_16"/>
</dbReference>
<proteinExistence type="predicted"/>
<protein>
    <submittedName>
        <fullName evidence="2">Uncharacterized protein</fullName>
    </submittedName>
</protein>
<evidence type="ECO:0000313" key="2">
    <source>
        <dbReference type="EMBL" id="KAK5574528.1"/>
    </source>
</evidence>
<dbReference type="SUPFAM" id="SSF53335">
    <property type="entry name" value="S-adenosyl-L-methionine-dependent methyltransferases"/>
    <property type="match status" value="1"/>
</dbReference>
<dbReference type="InterPro" id="IPR029063">
    <property type="entry name" value="SAM-dependent_MTases_sf"/>
</dbReference>
<keyword evidence="3" id="KW-1185">Reference proteome</keyword>
<dbReference type="AlphaFoldDB" id="A0AAN7TSR9"/>
<organism evidence="2 3">
    <name type="scientific">Dictyostelium firmibasis</name>
    <dbReference type="NCBI Taxonomy" id="79012"/>
    <lineage>
        <taxon>Eukaryota</taxon>
        <taxon>Amoebozoa</taxon>
        <taxon>Evosea</taxon>
        <taxon>Eumycetozoa</taxon>
        <taxon>Dictyostelia</taxon>
        <taxon>Dictyosteliales</taxon>
        <taxon>Dictyosteliaceae</taxon>
        <taxon>Dictyostelium</taxon>
    </lineage>
</organism>
<evidence type="ECO:0000256" key="1">
    <source>
        <dbReference type="SAM" id="MobiDB-lite"/>
    </source>
</evidence>
<reference evidence="2 3" key="1">
    <citation type="submission" date="2023-11" db="EMBL/GenBank/DDBJ databases">
        <title>Dfirmibasis_genome.</title>
        <authorList>
            <person name="Edelbroek B."/>
            <person name="Kjellin J."/>
            <person name="Jerlstrom-Hultqvist J."/>
            <person name="Soderbom F."/>
        </authorList>
    </citation>
    <scope>NUCLEOTIDE SEQUENCE [LARGE SCALE GENOMIC DNA]</scope>
    <source>
        <strain evidence="2 3">TNS-C-14</strain>
    </source>
</reference>
<dbReference type="CDD" id="cd02440">
    <property type="entry name" value="AdoMet_MTases"/>
    <property type="match status" value="1"/>
</dbReference>
<dbReference type="Proteomes" id="UP001344447">
    <property type="component" value="Unassembled WGS sequence"/>
</dbReference>
<name>A0AAN7TSR9_9MYCE</name>
<dbReference type="PANTHER" id="PTHR14614:SF97">
    <property type="entry name" value="S-ADENOSYL-L-METHIONINE-DEPENDENT METHYLTRANSFERASES SUPERFAMILY PROTEIN"/>
    <property type="match status" value="1"/>
</dbReference>
<comment type="caution">
    <text evidence="2">The sequence shown here is derived from an EMBL/GenBank/DDBJ whole genome shotgun (WGS) entry which is preliminary data.</text>
</comment>
<evidence type="ECO:0000313" key="3">
    <source>
        <dbReference type="Proteomes" id="UP001344447"/>
    </source>
</evidence>
<sequence>MFDLSDFAKMTNSDSEDEDNKKENITTEVEQVFEEKLIKVHGETIKIREFAYSNTNAGVIWPSTYTLIDYLLAHQDKFKNKKIIELGSATGVLSIFLNKKGYDVTSSDYNADEITENINFNKYLNNIEFKHIPHTWGDTFKEEDKDFDIVIASDILLYVQYFEKLMITLNQLMDNKKDSFMLMAYGRKLYESKKFFVLLTENGFEYELVGSKTWIIKKKSQKPVE</sequence>
<gene>
    <name evidence="2" type="ORF">RB653_009781</name>
</gene>
<feature type="region of interest" description="Disordered" evidence="1">
    <location>
        <begin position="1"/>
        <end position="25"/>
    </location>
</feature>